<dbReference type="AlphaFoldDB" id="A0A1G9FUU5"/>
<dbReference type="Pfam" id="PF00111">
    <property type="entry name" value="Fer2"/>
    <property type="match status" value="1"/>
</dbReference>
<dbReference type="Pfam" id="PF14574">
    <property type="entry name" value="RACo_C_ter"/>
    <property type="match status" value="1"/>
</dbReference>
<evidence type="ECO:0000313" key="2">
    <source>
        <dbReference type="EMBL" id="SDK91903.1"/>
    </source>
</evidence>
<dbReference type="InterPro" id="IPR042259">
    <property type="entry name" value="Raco-like_middle_sf"/>
</dbReference>
<gene>
    <name evidence="2" type="ORF">SAMN05660472_02249</name>
</gene>
<dbReference type="InterPro" id="IPR027980">
    <property type="entry name" value="RACo_C"/>
</dbReference>
<dbReference type="Gene3D" id="3.10.20.30">
    <property type="match status" value="1"/>
</dbReference>
<name>A0A1G9FUU5_9FIRM</name>
<proteinExistence type="predicted"/>
<evidence type="ECO:0000259" key="1">
    <source>
        <dbReference type="PROSITE" id="PS51085"/>
    </source>
</evidence>
<dbReference type="Gene3D" id="3.30.420.480">
    <property type="entry name" value="Domain of unknown function (DUF4445)"/>
    <property type="match status" value="1"/>
</dbReference>
<dbReference type="InterPro" id="IPR012675">
    <property type="entry name" value="Beta-grasp_dom_sf"/>
</dbReference>
<dbReference type="PROSITE" id="PS51085">
    <property type="entry name" value="2FE2S_FER_2"/>
    <property type="match status" value="1"/>
</dbReference>
<evidence type="ECO:0000313" key="3">
    <source>
        <dbReference type="Proteomes" id="UP000198718"/>
    </source>
</evidence>
<dbReference type="PANTHER" id="PTHR42895">
    <property type="entry name" value="IRON-SULFUR CLUSTER-BINDING PROTEIN-RELATED"/>
    <property type="match status" value="1"/>
</dbReference>
<dbReference type="PANTHER" id="PTHR42895:SF2">
    <property type="entry name" value="IRON-SULFUR CLUSTER PROTEIN"/>
    <property type="match status" value="1"/>
</dbReference>
<feature type="domain" description="2Fe-2S ferredoxin-type" evidence="1">
    <location>
        <begin position="2"/>
        <end position="97"/>
    </location>
</feature>
<sequence>MMKLIVKSQEGSKTLDIHKEKSILSLLQEANIYLSAPCDGRGTCGKCKIKVLKGNLGITLKDQVHFSHEELDRGYRLACSAYPEGDIEIAIETVEKGFAVVTEFQGYNNRINHGFEVIDIDLSDGNWQDTKSMVGAIQRNLGKTYKVSYKALKRLSVITNPYISTSSLHERSSLQLLVKDTNIVDVFYKETIGLYGVAIDIGTTTLGFHLINLQQGEIIKTYSMLNSQRIYGADVIARVQRANAGKLEVLNQLIKQDIITGIENLLKDADIDKGNIYSIAIAGNTTMLHLLLKLSPETLGQFPFTAVTLELISFSFKEIFDSPLLDCGVVLLPGLDAYIGADIVAGVLYHEFSKTEEINMLIDIGTNGEMVIGNKHSMLATATAAGPAFEGGNITCGTGCIMGAITSITYNGQTFNYETMGNKKPVGICGSGIIDIMAEGLRYGWIDSTGRLSEAFSNGEVVFYQNSGGDRINFTQKDIREVQLAKSALRSGIECLIKQYDVDYDAIKRIYLAGGFGSNINIEAAMKIGLLPREFKDKIKFVGNTSLGGAVKYLLDRNCGKDLEAIMKAAKPINLSTDPQFNHLFMENMLFQ</sequence>
<dbReference type="SUPFAM" id="SSF53067">
    <property type="entry name" value="Actin-like ATPase domain"/>
    <property type="match status" value="1"/>
</dbReference>
<protein>
    <submittedName>
        <fullName evidence="2">Uncharacterized 2Fe-2 and 4Fe-4S clusters-containing protein, contains DUF4445 domain</fullName>
    </submittedName>
</protein>
<dbReference type="STRING" id="393762.SAMN05660472_02249"/>
<dbReference type="EMBL" id="FNFP01000005">
    <property type="protein sequence ID" value="SDK91903.1"/>
    <property type="molecule type" value="Genomic_DNA"/>
</dbReference>
<dbReference type="InterPro" id="IPR043129">
    <property type="entry name" value="ATPase_NBD"/>
</dbReference>
<reference evidence="2 3" key="1">
    <citation type="submission" date="2016-10" db="EMBL/GenBank/DDBJ databases">
        <authorList>
            <person name="de Groot N.N."/>
        </authorList>
    </citation>
    <scope>NUCLEOTIDE SEQUENCE [LARGE SCALE GENOMIC DNA]</scope>
    <source>
        <strain evidence="2 3">DSM 18346</strain>
    </source>
</reference>
<dbReference type="Proteomes" id="UP000198718">
    <property type="component" value="Unassembled WGS sequence"/>
</dbReference>
<accession>A0A1G9FUU5</accession>
<dbReference type="InterPro" id="IPR001041">
    <property type="entry name" value="2Fe-2S_ferredoxin-type"/>
</dbReference>
<dbReference type="InterPro" id="IPR036010">
    <property type="entry name" value="2Fe-2S_ferredoxin-like_sf"/>
</dbReference>
<dbReference type="InterPro" id="IPR052911">
    <property type="entry name" value="Corrinoid_activation_enz"/>
</dbReference>
<dbReference type="SUPFAM" id="SSF54292">
    <property type="entry name" value="2Fe-2S ferredoxin-like"/>
    <property type="match status" value="1"/>
</dbReference>
<dbReference type="Pfam" id="PF17651">
    <property type="entry name" value="Raco_middle"/>
    <property type="match status" value="1"/>
</dbReference>
<organism evidence="2 3">
    <name type="scientific">Natronincola ferrireducens</name>
    <dbReference type="NCBI Taxonomy" id="393762"/>
    <lineage>
        <taxon>Bacteria</taxon>
        <taxon>Bacillati</taxon>
        <taxon>Bacillota</taxon>
        <taxon>Clostridia</taxon>
        <taxon>Peptostreptococcales</taxon>
        <taxon>Natronincolaceae</taxon>
        <taxon>Natronincola</taxon>
    </lineage>
</organism>
<dbReference type="GO" id="GO:0051536">
    <property type="term" value="F:iron-sulfur cluster binding"/>
    <property type="evidence" value="ECO:0007669"/>
    <property type="project" value="InterPro"/>
</dbReference>
<dbReference type="CDD" id="cd00207">
    <property type="entry name" value="fer2"/>
    <property type="match status" value="1"/>
</dbReference>
<keyword evidence="3" id="KW-1185">Reference proteome</keyword>
<dbReference type="InterPro" id="IPR041414">
    <property type="entry name" value="Raco-like_middle"/>
</dbReference>